<dbReference type="Proteomes" id="UP001417504">
    <property type="component" value="Unassembled WGS sequence"/>
</dbReference>
<comment type="cofactor">
    <cofactor evidence="15 18">
        <name>Ca(2+)</name>
        <dbReference type="ChEBI" id="CHEBI:29108"/>
    </cofactor>
    <text evidence="15 18">Binds 2 calcium ions per subunit.</text>
</comment>
<dbReference type="PANTHER" id="PTHR31517:SF17">
    <property type="entry name" value="PEROXIDASE 6"/>
    <property type="match status" value="1"/>
</dbReference>
<feature type="binding site" evidence="15">
    <location>
        <position position="123"/>
    </location>
    <ligand>
        <name>Ca(2+)</name>
        <dbReference type="ChEBI" id="CHEBI:29108"/>
        <label>1</label>
    </ligand>
</feature>
<evidence type="ECO:0000256" key="16">
    <source>
        <dbReference type="PIRSR" id="PIRSR600823-4"/>
    </source>
</evidence>
<evidence type="ECO:0000256" key="13">
    <source>
        <dbReference type="PIRSR" id="PIRSR600823-1"/>
    </source>
</evidence>
<dbReference type="InterPro" id="IPR033905">
    <property type="entry name" value="Secretory_peroxidase"/>
</dbReference>
<protein>
    <recommendedName>
        <fullName evidence="4 18">Peroxidase</fullName>
        <ecNumber evidence="4 18">1.11.1.7</ecNumber>
    </recommendedName>
</protein>
<feature type="binding site" description="axial binding residue" evidence="15">
    <location>
        <position position="250"/>
    </location>
    <ligand>
        <name>heme b</name>
        <dbReference type="ChEBI" id="CHEBI:60344"/>
    </ligand>
    <ligandPart>
        <name>Fe</name>
        <dbReference type="ChEBI" id="CHEBI:18248"/>
    </ligandPart>
</feature>
<feature type="binding site" evidence="15">
    <location>
        <position position="306"/>
    </location>
    <ligand>
        <name>Ca(2+)</name>
        <dbReference type="ChEBI" id="CHEBI:29108"/>
        <label>2</label>
    </ligand>
</feature>
<organism evidence="20 21">
    <name type="scientific">Stephania japonica</name>
    <dbReference type="NCBI Taxonomy" id="461633"/>
    <lineage>
        <taxon>Eukaryota</taxon>
        <taxon>Viridiplantae</taxon>
        <taxon>Streptophyta</taxon>
        <taxon>Embryophyta</taxon>
        <taxon>Tracheophyta</taxon>
        <taxon>Spermatophyta</taxon>
        <taxon>Magnoliopsida</taxon>
        <taxon>Ranunculales</taxon>
        <taxon>Menispermaceae</taxon>
        <taxon>Menispermoideae</taxon>
        <taxon>Cissampelideae</taxon>
        <taxon>Stephania</taxon>
    </lineage>
</organism>
<keyword evidence="15 18" id="KW-0106">Calcium</keyword>
<keyword evidence="9 18" id="KW-0560">Oxidoreductase</keyword>
<keyword evidence="18" id="KW-0964">Secreted</keyword>
<dbReference type="InterPro" id="IPR019794">
    <property type="entry name" value="Peroxidases_AS"/>
</dbReference>
<keyword evidence="5 18" id="KW-0575">Peroxidase</keyword>
<evidence type="ECO:0000313" key="21">
    <source>
        <dbReference type="Proteomes" id="UP001417504"/>
    </source>
</evidence>
<keyword evidence="21" id="KW-1185">Reference proteome</keyword>
<dbReference type="FunFam" id="1.10.420.10:FF:000007">
    <property type="entry name" value="Peroxidase"/>
    <property type="match status" value="1"/>
</dbReference>
<evidence type="ECO:0000256" key="4">
    <source>
        <dbReference type="ARBA" id="ARBA00012313"/>
    </source>
</evidence>
<evidence type="ECO:0000256" key="1">
    <source>
        <dbReference type="ARBA" id="ARBA00000189"/>
    </source>
</evidence>
<dbReference type="InterPro" id="IPR019793">
    <property type="entry name" value="Peroxidases_heam-ligand_BS"/>
</dbReference>
<evidence type="ECO:0000313" key="20">
    <source>
        <dbReference type="EMBL" id="KAK9117033.1"/>
    </source>
</evidence>
<keyword evidence="12 18" id="KW-0376">Hydrogen peroxide</keyword>
<feature type="disulfide bond" evidence="17">
    <location>
        <begin position="124"/>
        <end position="129"/>
    </location>
</feature>
<comment type="subcellular location">
    <subcellularLocation>
        <location evidence="18">Secreted</location>
    </subcellularLocation>
</comment>
<keyword evidence="11 17" id="KW-1015">Disulfide bond</keyword>
<feature type="binding site" evidence="14">
    <location>
        <position position="220"/>
    </location>
    <ligand>
        <name>substrate</name>
    </ligand>
</feature>
<accession>A0AAP0ILA1</accession>
<dbReference type="CDD" id="cd00693">
    <property type="entry name" value="secretory_peroxidase"/>
    <property type="match status" value="1"/>
</dbReference>
<dbReference type="InterPro" id="IPR002016">
    <property type="entry name" value="Haem_peroxidase"/>
</dbReference>
<feature type="binding site" evidence="15">
    <location>
        <position position="144"/>
    </location>
    <ligand>
        <name>Ca(2+)</name>
        <dbReference type="ChEBI" id="CHEBI:29108"/>
        <label>1</label>
    </ligand>
</feature>
<feature type="binding site" evidence="15">
    <location>
        <position position="126"/>
    </location>
    <ligand>
        <name>Ca(2+)</name>
        <dbReference type="ChEBI" id="CHEBI:29108"/>
        <label>1</label>
    </ligand>
</feature>
<feature type="disulfide bond" evidence="17">
    <location>
        <begin position="178"/>
        <end position="379"/>
    </location>
</feature>
<dbReference type="InterPro" id="IPR000823">
    <property type="entry name" value="Peroxidase_pln"/>
</dbReference>
<reference evidence="20 21" key="1">
    <citation type="submission" date="2024-01" db="EMBL/GenBank/DDBJ databases">
        <title>Genome assemblies of Stephania.</title>
        <authorList>
            <person name="Yang L."/>
        </authorList>
    </citation>
    <scope>NUCLEOTIDE SEQUENCE [LARGE SCALE GENOMIC DNA]</scope>
    <source>
        <strain evidence="20">QJT</strain>
        <tissue evidence="20">Leaf</tissue>
    </source>
</reference>
<evidence type="ECO:0000256" key="2">
    <source>
        <dbReference type="ARBA" id="ARBA00002322"/>
    </source>
</evidence>
<name>A0AAP0ILA1_9MAGN</name>
<evidence type="ECO:0000256" key="8">
    <source>
        <dbReference type="ARBA" id="ARBA00022729"/>
    </source>
</evidence>
<dbReference type="PROSITE" id="PS00435">
    <property type="entry name" value="PEROXIDASE_1"/>
    <property type="match status" value="1"/>
</dbReference>
<evidence type="ECO:0000256" key="12">
    <source>
        <dbReference type="ARBA" id="ARBA00023324"/>
    </source>
</evidence>
<keyword evidence="10 15" id="KW-0408">Iron</keyword>
<evidence type="ECO:0000256" key="3">
    <source>
        <dbReference type="ARBA" id="ARBA00006873"/>
    </source>
</evidence>
<comment type="similarity">
    <text evidence="3">Belongs to the peroxidase family. Ascorbate peroxidase subfamily.</text>
</comment>
<keyword evidence="7 15" id="KW-0479">Metal-binding</keyword>
<dbReference type="GO" id="GO:0046872">
    <property type="term" value="F:metal ion binding"/>
    <property type="evidence" value="ECO:0007669"/>
    <property type="project" value="UniProtKB-UniRule"/>
</dbReference>
<evidence type="ECO:0000256" key="15">
    <source>
        <dbReference type="PIRSR" id="PIRSR600823-3"/>
    </source>
</evidence>
<sequence>MGHGTRGWDKDISNAIIGLKVRQCPYTLFGIPSGFPPLDAARDVLSASLGVLHGGNPLLAHFATSKLPYFNIYFGNFDGRGLSSNYYAKSCPNVATIVGSVVTDKQIRSPTTAAGTLRLFFHDCLVSGCDASVLISSTPFNRAERDADINLSLPGDAFDVVVRAKTAVELQCPGVVSCADILALAARDLVVMAGGPFYQLQLGRRDGVHSSVSSVEPNIPKPTMPMTQLINLFASKGFSVQEMVALTGAHTIGFSHCKEFAYRVFNYSKSTSVDPTLNPRFADALKRACANYETNPTTSVFNDVMTPSKFDNVYYQNLGRGLGVLASDRGMIQDARTRGYAEMYATNQSAFFEAFGRAMEKLSVREVKVGGVGEIRRRCDAFNG</sequence>
<dbReference type="EMBL" id="JBBNAE010000006">
    <property type="protein sequence ID" value="KAK9117033.1"/>
    <property type="molecule type" value="Genomic_DNA"/>
</dbReference>
<dbReference type="PROSITE" id="PS50873">
    <property type="entry name" value="PEROXIDASE_4"/>
    <property type="match status" value="1"/>
</dbReference>
<feature type="site" description="Transition state stabilizer" evidence="16">
    <location>
        <position position="118"/>
    </location>
</feature>
<evidence type="ECO:0000256" key="5">
    <source>
        <dbReference type="ARBA" id="ARBA00022559"/>
    </source>
</evidence>
<evidence type="ECO:0000256" key="18">
    <source>
        <dbReference type="RuleBase" id="RU362060"/>
    </source>
</evidence>
<feature type="binding site" evidence="15">
    <location>
        <position position="130"/>
    </location>
    <ligand>
        <name>Ca(2+)</name>
        <dbReference type="ChEBI" id="CHEBI:29108"/>
        <label>1</label>
    </ligand>
</feature>
<keyword evidence="6 18" id="KW-0349">Heme</keyword>
<feature type="binding site" evidence="15">
    <location>
        <position position="128"/>
    </location>
    <ligand>
        <name>Ca(2+)</name>
        <dbReference type="ChEBI" id="CHEBI:29108"/>
        <label>1</label>
    </ligand>
</feature>
<dbReference type="EC" id="1.11.1.7" evidence="4 18"/>
<comment type="similarity">
    <text evidence="18">Belongs to the peroxidase family. Classical plant (class III) peroxidase subfamily.</text>
</comment>
<feature type="disulfide bond" evidence="17">
    <location>
        <begin position="257"/>
        <end position="289"/>
    </location>
</feature>
<dbReference type="GO" id="GO:0006979">
    <property type="term" value="P:response to oxidative stress"/>
    <property type="evidence" value="ECO:0007669"/>
    <property type="project" value="UniProtKB-UniRule"/>
</dbReference>
<dbReference type="PROSITE" id="PS00436">
    <property type="entry name" value="PEROXIDASE_2"/>
    <property type="match status" value="1"/>
</dbReference>
<dbReference type="PRINTS" id="PR00461">
    <property type="entry name" value="PLPEROXIDASE"/>
</dbReference>
<feature type="binding site" evidence="15">
    <location>
        <position position="303"/>
    </location>
    <ligand>
        <name>Ca(2+)</name>
        <dbReference type="ChEBI" id="CHEBI:29108"/>
        <label>2</label>
    </ligand>
</feature>
<dbReference type="GO" id="GO:0042744">
    <property type="term" value="P:hydrogen peroxide catabolic process"/>
    <property type="evidence" value="ECO:0007669"/>
    <property type="project" value="UniProtKB-KW"/>
</dbReference>
<proteinExistence type="inferred from homology"/>
<evidence type="ECO:0000259" key="19">
    <source>
        <dbReference type="PROSITE" id="PS50873"/>
    </source>
</evidence>
<evidence type="ECO:0000256" key="9">
    <source>
        <dbReference type="ARBA" id="ARBA00023002"/>
    </source>
</evidence>
<evidence type="ECO:0000256" key="17">
    <source>
        <dbReference type="PIRSR" id="PIRSR600823-5"/>
    </source>
</evidence>
<dbReference type="AlphaFoldDB" id="A0AAP0ILA1"/>
<evidence type="ECO:0000256" key="10">
    <source>
        <dbReference type="ARBA" id="ARBA00023004"/>
    </source>
</evidence>
<feature type="active site" description="Proton acceptor" evidence="13">
    <location>
        <position position="122"/>
    </location>
</feature>
<dbReference type="Gene3D" id="1.10.420.10">
    <property type="entry name" value="Peroxidase, domain 2"/>
    <property type="match status" value="1"/>
</dbReference>
<dbReference type="Gene3D" id="1.10.520.10">
    <property type="match status" value="1"/>
</dbReference>
<feature type="binding site" evidence="15">
    <location>
        <position position="311"/>
    </location>
    <ligand>
        <name>Ca(2+)</name>
        <dbReference type="ChEBI" id="CHEBI:29108"/>
        <label>2</label>
    </ligand>
</feature>
<dbReference type="GO" id="GO:0005576">
    <property type="term" value="C:extracellular region"/>
    <property type="evidence" value="ECO:0007669"/>
    <property type="project" value="UniProtKB-SubCell"/>
</dbReference>
<dbReference type="FunFam" id="1.10.520.10:FF:000008">
    <property type="entry name" value="Peroxidase"/>
    <property type="match status" value="1"/>
</dbReference>
<evidence type="ECO:0000256" key="6">
    <source>
        <dbReference type="ARBA" id="ARBA00022617"/>
    </source>
</evidence>
<comment type="function">
    <text evidence="2">Removal of H(2)O(2), oxidation of toxic reductants, biosynthesis and degradation of lignin, suberization, auxin catabolism, response to environmental stresses such as wounding, pathogen attack and oxidative stress. These functions might be dependent on each isozyme/isoform in each plant tissue.</text>
</comment>
<feature type="binding site" evidence="15">
    <location>
        <position position="251"/>
    </location>
    <ligand>
        <name>Ca(2+)</name>
        <dbReference type="ChEBI" id="CHEBI:29108"/>
        <label>2</label>
    </ligand>
</feature>
<comment type="caution">
    <text evidence="20">The sequence shown here is derived from an EMBL/GenBank/DDBJ whole genome shotgun (WGS) entry which is preliminary data.</text>
</comment>
<gene>
    <name evidence="20" type="ORF">Sjap_015980</name>
</gene>
<evidence type="ECO:0000256" key="7">
    <source>
        <dbReference type="ARBA" id="ARBA00022723"/>
    </source>
</evidence>
<dbReference type="Pfam" id="PF00141">
    <property type="entry name" value="peroxidase"/>
    <property type="match status" value="1"/>
</dbReference>
<comment type="cofactor">
    <cofactor evidence="15 18">
        <name>heme b</name>
        <dbReference type="ChEBI" id="CHEBI:60344"/>
    </cofactor>
    <text evidence="15 18">Binds 1 heme b (iron(II)-protoporphyrin IX) group per subunit.</text>
</comment>
<dbReference type="PANTHER" id="PTHR31517">
    <property type="match status" value="1"/>
</dbReference>
<dbReference type="InterPro" id="IPR010255">
    <property type="entry name" value="Haem_peroxidase_sf"/>
</dbReference>
<dbReference type="SUPFAM" id="SSF48113">
    <property type="entry name" value="Heme-dependent peroxidases"/>
    <property type="match status" value="1"/>
</dbReference>
<feature type="domain" description="Plant heme peroxidase family profile" evidence="19">
    <location>
        <begin position="81"/>
        <end position="383"/>
    </location>
</feature>
<comment type="catalytic activity">
    <reaction evidence="1 18">
        <text>2 a phenolic donor + H2O2 = 2 a phenolic radical donor + 2 H2O</text>
        <dbReference type="Rhea" id="RHEA:56136"/>
        <dbReference type="ChEBI" id="CHEBI:15377"/>
        <dbReference type="ChEBI" id="CHEBI:16240"/>
        <dbReference type="ChEBI" id="CHEBI:139520"/>
        <dbReference type="ChEBI" id="CHEBI:139521"/>
        <dbReference type="EC" id="1.11.1.7"/>
    </reaction>
</comment>
<dbReference type="GO" id="GO:0140825">
    <property type="term" value="F:lactoperoxidase activity"/>
    <property type="evidence" value="ECO:0007669"/>
    <property type="project" value="UniProtKB-EC"/>
</dbReference>
<feature type="disulfide bond" evidence="17">
    <location>
        <begin position="91"/>
        <end position="172"/>
    </location>
</feature>
<dbReference type="PRINTS" id="PR00458">
    <property type="entry name" value="PEROXIDASE"/>
</dbReference>
<keyword evidence="8" id="KW-0732">Signal</keyword>
<evidence type="ECO:0000256" key="14">
    <source>
        <dbReference type="PIRSR" id="PIRSR600823-2"/>
    </source>
</evidence>
<dbReference type="GO" id="GO:0020037">
    <property type="term" value="F:heme binding"/>
    <property type="evidence" value="ECO:0007669"/>
    <property type="project" value="UniProtKB-UniRule"/>
</dbReference>
<evidence type="ECO:0000256" key="11">
    <source>
        <dbReference type="ARBA" id="ARBA00023157"/>
    </source>
</evidence>
<feature type="binding site" evidence="15">
    <location>
        <position position="132"/>
    </location>
    <ligand>
        <name>Ca(2+)</name>
        <dbReference type="ChEBI" id="CHEBI:29108"/>
        <label>1</label>
    </ligand>
</feature>